<dbReference type="Gene3D" id="2.40.50.100">
    <property type="match status" value="1"/>
</dbReference>
<dbReference type="AlphaFoldDB" id="A0A0W8E539"/>
<dbReference type="InterPro" id="IPR008995">
    <property type="entry name" value="Mo/tungstate-bd_C_term_dom"/>
</dbReference>
<organism evidence="1">
    <name type="scientific">hydrocarbon metagenome</name>
    <dbReference type="NCBI Taxonomy" id="938273"/>
    <lineage>
        <taxon>unclassified sequences</taxon>
        <taxon>metagenomes</taxon>
        <taxon>ecological metagenomes</taxon>
    </lineage>
</organism>
<dbReference type="SUPFAM" id="SSF50331">
    <property type="entry name" value="MOP-like"/>
    <property type="match status" value="1"/>
</dbReference>
<dbReference type="EMBL" id="LNQE01001879">
    <property type="protein sequence ID" value="KUG03475.1"/>
    <property type="molecule type" value="Genomic_DNA"/>
</dbReference>
<name>A0A0W8E539_9ZZZZ</name>
<reference evidence="1" key="1">
    <citation type="journal article" date="2015" name="Proc. Natl. Acad. Sci. U.S.A.">
        <title>Networks of energetic and metabolic interactions define dynamics in microbial communities.</title>
        <authorList>
            <person name="Embree M."/>
            <person name="Liu J.K."/>
            <person name="Al-Bassam M.M."/>
            <person name="Zengler K."/>
        </authorList>
    </citation>
    <scope>NUCLEOTIDE SEQUENCE</scope>
</reference>
<protein>
    <recommendedName>
        <fullName evidence="2">Mop domain-containing protein</fullName>
    </recommendedName>
</protein>
<gene>
    <name evidence="1" type="ORF">ASZ90_019111</name>
</gene>
<comment type="caution">
    <text evidence="1">The sequence shown here is derived from an EMBL/GenBank/DDBJ whole genome shotgun (WGS) entry which is preliminary data.</text>
</comment>
<evidence type="ECO:0000313" key="1">
    <source>
        <dbReference type="EMBL" id="KUG03475.1"/>
    </source>
</evidence>
<sequence>MQYSYSECRNCEVYGFCSGTEEEHSAYMENFAWHEKPAVAECETCEAVSYCTQTDDECDLFNEYRQGDQGPASQEVKDGAKVIVKLPANKGLVNRLIGCIVEVDEGDHMARVTLKVGENLLTTIMPVQKFRETGYRPGDQAAVAFKALNVKMML</sequence>
<evidence type="ECO:0008006" key="2">
    <source>
        <dbReference type="Google" id="ProtNLM"/>
    </source>
</evidence>
<accession>A0A0W8E539</accession>
<proteinExistence type="predicted"/>